<dbReference type="EMBL" id="LXQA010317060">
    <property type="protein sequence ID" value="MCI43415.1"/>
    <property type="molecule type" value="Genomic_DNA"/>
</dbReference>
<comment type="caution">
    <text evidence="1">The sequence shown here is derived from an EMBL/GenBank/DDBJ whole genome shotgun (WGS) entry which is preliminary data.</text>
</comment>
<sequence length="52" mass="6084">EQAWLKTYRSFAALARLALVGLKYDFLPYFAAEYCEEEVFDDYGLGLKRVDK</sequence>
<dbReference type="AlphaFoldDB" id="A0A392S697"/>
<feature type="non-terminal residue" evidence="1">
    <location>
        <position position="1"/>
    </location>
</feature>
<reference evidence="1 2" key="1">
    <citation type="journal article" date="2018" name="Front. Plant Sci.">
        <title>Red Clover (Trifolium pratense) and Zigzag Clover (T. medium) - A Picture of Genomic Similarities and Differences.</title>
        <authorList>
            <person name="Dluhosova J."/>
            <person name="Istvanek J."/>
            <person name="Nedelnik J."/>
            <person name="Repkova J."/>
        </authorList>
    </citation>
    <scope>NUCLEOTIDE SEQUENCE [LARGE SCALE GENOMIC DNA]</scope>
    <source>
        <strain evidence="2">cv. 10/8</strain>
        <tissue evidence="1">Leaf</tissue>
    </source>
</reference>
<evidence type="ECO:0000313" key="2">
    <source>
        <dbReference type="Proteomes" id="UP000265520"/>
    </source>
</evidence>
<protein>
    <submittedName>
        <fullName evidence="1">Uncharacterized protein</fullName>
    </submittedName>
</protein>
<dbReference type="Proteomes" id="UP000265520">
    <property type="component" value="Unassembled WGS sequence"/>
</dbReference>
<proteinExistence type="predicted"/>
<keyword evidence="2" id="KW-1185">Reference proteome</keyword>
<organism evidence="1 2">
    <name type="scientific">Trifolium medium</name>
    <dbReference type="NCBI Taxonomy" id="97028"/>
    <lineage>
        <taxon>Eukaryota</taxon>
        <taxon>Viridiplantae</taxon>
        <taxon>Streptophyta</taxon>
        <taxon>Embryophyta</taxon>
        <taxon>Tracheophyta</taxon>
        <taxon>Spermatophyta</taxon>
        <taxon>Magnoliopsida</taxon>
        <taxon>eudicotyledons</taxon>
        <taxon>Gunneridae</taxon>
        <taxon>Pentapetalae</taxon>
        <taxon>rosids</taxon>
        <taxon>fabids</taxon>
        <taxon>Fabales</taxon>
        <taxon>Fabaceae</taxon>
        <taxon>Papilionoideae</taxon>
        <taxon>50 kb inversion clade</taxon>
        <taxon>NPAAA clade</taxon>
        <taxon>Hologalegina</taxon>
        <taxon>IRL clade</taxon>
        <taxon>Trifolieae</taxon>
        <taxon>Trifolium</taxon>
    </lineage>
</organism>
<name>A0A392S697_9FABA</name>
<evidence type="ECO:0000313" key="1">
    <source>
        <dbReference type="EMBL" id="MCI43415.1"/>
    </source>
</evidence>
<accession>A0A392S697</accession>